<dbReference type="InterPro" id="IPR003959">
    <property type="entry name" value="ATPase_AAA_core"/>
</dbReference>
<dbReference type="OrthoDB" id="9803641at2"/>
<dbReference type="PANTHER" id="PTHR11638">
    <property type="entry name" value="ATP-DEPENDENT CLP PROTEASE"/>
    <property type="match status" value="1"/>
</dbReference>
<dbReference type="AlphaFoldDB" id="A0A0C1Y6F0"/>
<dbReference type="SMART" id="SM01086">
    <property type="entry name" value="ClpB_D2-small"/>
    <property type="match status" value="1"/>
</dbReference>
<dbReference type="CDD" id="cd19499">
    <property type="entry name" value="RecA-like_ClpB_Hsp104-like"/>
    <property type="match status" value="1"/>
</dbReference>
<dbReference type="Pfam" id="PF00004">
    <property type="entry name" value="AAA"/>
    <property type="match status" value="1"/>
</dbReference>
<evidence type="ECO:0000256" key="3">
    <source>
        <dbReference type="ARBA" id="ARBA00022741"/>
    </source>
</evidence>
<dbReference type="InterPro" id="IPR019489">
    <property type="entry name" value="Clp_ATPase_C"/>
</dbReference>
<sequence length="896" mass="97798">MTTNLKMLIAKLNPICTKAAEQAVNDCVSRGHYEVDLEHLFLALLSDAQSDVTLLLKHYGINAQALENDLLDELAALRGGNSRTPVFSAHLLRLFEHAWLLASLDGEAMRIRSAHLLLALLAQPDLSQLAYRASQQFMRFSAADIKHKLSELTAGFPETPCIANGAVDTTGSDASEDSAARTGKTPALDQFTANLTQRAKDGKIDPVIGRDAEIRQVIDILMRRRQNNPILTGEAGVGKTAVAEGLAQRIAEGDVPPALTGVALHVLDLGLLQAGASVKGEFENRLRNVIEEVTRSPHPIILFIDEAHTMIGAGGQAGQNDAANLLKPALARGELRTIAATTWSEYKKYFEKDAALARRFQVVKVGEPSEAVACAMLRGLAARMESHFGVRVMDDAIVDAVRLSARYISGRQLPDKAISVLDTACARVATGQSAIPAAIEDARRLDDLLSVEISSLERELSAGAPHLERLAELRDRRDTNRSILKAHEERWEKERQLAKQIQALRARLESAQGEVGECMASRSGRKGGATAAKPEMKALASLREELRALQGETPLVPVCVEAQTVGEIVAAWTGIPLGRMVKDEIKTVLNLKPLLEQRVVGQSHALEQIAQRVRTARAHIEDPNRPKGVFLFVGPSGVGKTETALALADILYGGERNLVTVNMSEYQEAHSVAGLKGSPPGYVGYGEGGVLTEAVRRKPYSVVLLDEVEKAHPDVLELFFQVFDKGVMDDAEGREIDFRNTVIILTSNVASQSIMQACLNKAADELPDMENLGEMIRPQLYKAFKPAFLGRMKVIPYFPLPDEILADIIRLKLDRIRHRIETNHKAAFSYSEEVVDAVLARCTEVDAGARNVDHILNGTMLPQIAETVLGRMAEGKTIKNVRVAVGKRSEFSYKIN</sequence>
<feature type="coiled-coil region" evidence="8">
    <location>
        <begin position="470"/>
        <end position="514"/>
    </location>
</feature>
<comment type="caution">
    <text evidence="10">The sequence shown here is derived from an EMBL/GenBank/DDBJ whole genome shotgun (WGS) entry which is preliminary data.</text>
</comment>
<dbReference type="Proteomes" id="UP000031572">
    <property type="component" value="Unassembled WGS sequence"/>
</dbReference>
<dbReference type="Gene3D" id="1.10.1780.10">
    <property type="entry name" value="Clp, N-terminal domain"/>
    <property type="match status" value="1"/>
</dbReference>
<reference evidence="10 11" key="1">
    <citation type="submission" date="2014-12" db="EMBL/GenBank/DDBJ databases">
        <title>Denitrispirillum autotrophicum gen. nov., sp. nov., Denitrifying, Facultatively Autotrophic Bacteria Isolated from Rice Paddy Soil.</title>
        <authorList>
            <person name="Ishii S."/>
            <person name="Ashida N."/>
            <person name="Ohno H."/>
            <person name="Otsuka S."/>
            <person name="Yokota A."/>
            <person name="Senoo K."/>
        </authorList>
    </citation>
    <scope>NUCLEOTIDE SEQUENCE [LARGE SCALE GENOMIC DNA]</scope>
    <source>
        <strain evidence="10 11">TSA66</strain>
    </source>
</reference>
<keyword evidence="2 7" id="KW-0677">Repeat</keyword>
<dbReference type="InterPro" id="IPR001270">
    <property type="entry name" value="ClpA/B"/>
</dbReference>
<dbReference type="Pfam" id="PF17871">
    <property type="entry name" value="AAA_lid_9"/>
    <property type="match status" value="1"/>
</dbReference>
<dbReference type="InterPro" id="IPR017729">
    <property type="entry name" value="ATPase_T6SS_ClpV1"/>
</dbReference>
<dbReference type="InterPro" id="IPR027417">
    <property type="entry name" value="P-loop_NTPase"/>
</dbReference>
<dbReference type="InterPro" id="IPR004176">
    <property type="entry name" value="Clp_R_N"/>
</dbReference>
<evidence type="ECO:0000256" key="4">
    <source>
        <dbReference type="ARBA" id="ARBA00022840"/>
    </source>
</evidence>
<dbReference type="InterPro" id="IPR050130">
    <property type="entry name" value="ClpA_ClpB"/>
</dbReference>
<accession>A0A0C1Y6F0</accession>
<keyword evidence="8" id="KW-0175">Coiled coil</keyword>
<dbReference type="FunFam" id="3.40.50.300:FF:000010">
    <property type="entry name" value="Chaperone clpB 1, putative"/>
    <property type="match status" value="1"/>
</dbReference>
<evidence type="ECO:0000256" key="6">
    <source>
        <dbReference type="ARBA" id="ARBA00025613"/>
    </source>
</evidence>
<dbReference type="SUPFAM" id="SSF52540">
    <property type="entry name" value="P-loop containing nucleoside triphosphate hydrolases"/>
    <property type="match status" value="2"/>
</dbReference>
<evidence type="ECO:0000256" key="1">
    <source>
        <dbReference type="ARBA" id="ARBA00008675"/>
    </source>
</evidence>
<evidence type="ECO:0000256" key="2">
    <source>
        <dbReference type="ARBA" id="ARBA00022737"/>
    </source>
</evidence>
<dbReference type="Pfam" id="PF07724">
    <property type="entry name" value="AAA_2"/>
    <property type="match status" value="1"/>
</dbReference>
<dbReference type="FunFam" id="3.40.50.300:FF:000025">
    <property type="entry name" value="ATP-dependent Clp protease subunit"/>
    <property type="match status" value="1"/>
</dbReference>
<keyword evidence="11" id="KW-1185">Reference proteome</keyword>
<dbReference type="PROSITE" id="PS00870">
    <property type="entry name" value="CLPAB_1"/>
    <property type="match status" value="1"/>
</dbReference>
<comment type="function">
    <text evidence="6">Part of a stress-induced multi-chaperone system, it is involved in the recovery of the cell from heat-induced damage, in cooperation with DnaK, DnaJ and GrpE. Acts before DnaK, in the processing of protein aggregates. Protein binding stimulates the ATPase activity; ATP hydrolysis unfolds the denatured protein aggregates, which probably helps expose new hydrophobic binding sites on the surface of ClpB-bound aggregates, contributing to the solubilization and refolding of denatured protein aggregates by DnaK.</text>
</comment>
<dbReference type="InterPro" id="IPR036628">
    <property type="entry name" value="Clp_N_dom_sf"/>
</dbReference>
<evidence type="ECO:0000313" key="10">
    <source>
        <dbReference type="EMBL" id="KIF82523.1"/>
    </source>
</evidence>
<dbReference type="GO" id="GO:0016887">
    <property type="term" value="F:ATP hydrolysis activity"/>
    <property type="evidence" value="ECO:0007669"/>
    <property type="project" value="InterPro"/>
</dbReference>
<comment type="similarity">
    <text evidence="1">Belongs to the ClpA/ClpB family.</text>
</comment>
<proteinExistence type="inferred from homology"/>
<keyword evidence="3" id="KW-0547">Nucleotide-binding</keyword>
<dbReference type="Pfam" id="PF10431">
    <property type="entry name" value="ClpB_D2-small"/>
    <property type="match status" value="1"/>
</dbReference>
<dbReference type="GO" id="GO:0005737">
    <property type="term" value="C:cytoplasm"/>
    <property type="evidence" value="ECO:0007669"/>
    <property type="project" value="TreeGrafter"/>
</dbReference>
<gene>
    <name evidence="10" type="ORF">TSA66_19630</name>
</gene>
<evidence type="ECO:0000313" key="11">
    <source>
        <dbReference type="Proteomes" id="UP000031572"/>
    </source>
</evidence>
<evidence type="ECO:0000259" key="9">
    <source>
        <dbReference type="PROSITE" id="PS51903"/>
    </source>
</evidence>
<dbReference type="Gene3D" id="1.10.8.60">
    <property type="match status" value="1"/>
</dbReference>
<evidence type="ECO:0000256" key="8">
    <source>
        <dbReference type="SAM" id="Coils"/>
    </source>
</evidence>
<dbReference type="InterPro" id="IPR018368">
    <property type="entry name" value="ClpA/B_CS1"/>
</dbReference>
<dbReference type="PANTHER" id="PTHR11638:SF184">
    <property type="entry name" value="ATPASE WITH CHAPERONE ACTIVITY"/>
    <property type="match status" value="1"/>
</dbReference>
<dbReference type="STRING" id="709839.TSA66_19630"/>
<feature type="domain" description="Clp R" evidence="9">
    <location>
        <begin position="9"/>
        <end position="155"/>
    </location>
</feature>
<dbReference type="PROSITE" id="PS51903">
    <property type="entry name" value="CLP_R"/>
    <property type="match status" value="1"/>
</dbReference>
<dbReference type="InterPro" id="IPR003593">
    <property type="entry name" value="AAA+_ATPase"/>
</dbReference>
<dbReference type="SMART" id="SM00382">
    <property type="entry name" value="AAA"/>
    <property type="match status" value="2"/>
</dbReference>
<keyword evidence="5" id="KW-0143">Chaperone</keyword>
<dbReference type="CDD" id="cd00009">
    <property type="entry name" value="AAA"/>
    <property type="match status" value="1"/>
</dbReference>
<dbReference type="NCBIfam" id="TIGR03345">
    <property type="entry name" value="VI_ClpV1"/>
    <property type="match status" value="1"/>
</dbReference>
<dbReference type="GO" id="GO:0034605">
    <property type="term" value="P:cellular response to heat"/>
    <property type="evidence" value="ECO:0007669"/>
    <property type="project" value="TreeGrafter"/>
</dbReference>
<dbReference type="EMBL" id="JWJG01000028">
    <property type="protein sequence ID" value="KIF82523.1"/>
    <property type="molecule type" value="Genomic_DNA"/>
</dbReference>
<dbReference type="SUPFAM" id="SSF81923">
    <property type="entry name" value="Double Clp-N motif"/>
    <property type="match status" value="1"/>
</dbReference>
<protein>
    <submittedName>
        <fullName evidence="10">ATPase AAA</fullName>
    </submittedName>
</protein>
<dbReference type="InterPro" id="IPR041546">
    <property type="entry name" value="ClpA/ClpB_AAA_lid"/>
</dbReference>
<dbReference type="Gene3D" id="3.40.50.300">
    <property type="entry name" value="P-loop containing nucleotide triphosphate hydrolases"/>
    <property type="match status" value="3"/>
</dbReference>
<keyword evidence="4" id="KW-0067">ATP-binding</keyword>
<name>A0A0C1Y6F0_9BURK</name>
<dbReference type="RefSeq" id="WP_040041197.1">
    <property type="nucleotide sequence ID" value="NZ_JWJG01000028.1"/>
</dbReference>
<dbReference type="GO" id="GO:0005524">
    <property type="term" value="F:ATP binding"/>
    <property type="evidence" value="ECO:0007669"/>
    <property type="project" value="UniProtKB-KW"/>
</dbReference>
<evidence type="ECO:0000256" key="7">
    <source>
        <dbReference type="PROSITE-ProRule" id="PRU01251"/>
    </source>
</evidence>
<dbReference type="Pfam" id="PF02861">
    <property type="entry name" value="Clp_N"/>
    <property type="match status" value="1"/>
</dbReference>
<organism evidence="10 11">
    <name type="scientific">Noviherbaspirillum autotrophicum</name>
    <dbReference type="NCBI Taxonomy" id="709839"/>
    <lineage>
        <taxon>Bacteria</taxon>
        <taxon>Pseudomonadati</taxon>
        <taxon>Pseudomonadota</taxon>
        <taxon>Betaproteobacteria</taxon>
        <taxon>Burkholderiales</taxon>
        <taxon>Oxalobacteraceae</taxon>
        <taxon>Noviherbaspirillum</taxon>
    </lineage>
</organism>
<dbReference type="PRINTS" id="PR00300">
    <property type="entry name" value="CLPPROTEASEA"/>
</dbReference>
<evidence type="ECO:0000256" key="5">
    <source>
        <dbReference type="ARBA" id="ARBA00023186"/>
    </source>
</evidence>